<reference evidence="6" key="1">
    <citation type="submission" date="2021-06" db="EMBL/GenBank/DDBJ databases">
        <title>Genome-based taxonomic framework of Microbacterium strains isolated from marine environment, the description of four new species and reclassification of four preexisting species.</title>
        <authorList>
            <person name="Lee S.D."/>
            <person name="Kim S.-M."/>
            <person name="Byeon Y.-S."/>
            <person name="Yang H.L."/>
            <person name="Kim I.S."/>
        </authorList>
    </citation>
    <scope>NUCLEOTIDE SEQUENCE</scope>
    <source>
        <strain evidence="6">KACC 20510</strain>
    </source>
</reference>
<comment type="caution">
    <text evidence="6">The sequence shown here is derived from an EMBL/GenBank/DDBJ whole genome shotgun (WGS) entry which is preliminary data.</text>
</comment>
<dbReference type="Proteomes" id="UP001172731">
    <property type="component" value="Unassembled WGS sequence"/>
</dbReference>
<dbReference type="PANTHER" id="PTHR43320:SF2">
    <property type="entry name" value="2-DEHYDRO-3-DEOXYGLUCONOKINASE_2-DEHYDRO-3-DEOXYGALACTONOKINASE"/>
    <property type="match status" value="1"/>
</dbReference>
<keyword evidence="2 4" id="KW-0808">Transferase</keyword>
<dbReference type="PANTHER" id="PTHR43320">
    <property type="entry name" value="SUGAR KINASE"/>
    <property type="match status" value="1"/>
</dbReference>
<proteinExistence type="inferred from homology"/>
<accession>A0ABT8FPU3</accession>
<dbReference type="RefSeq" id="WP_301132210.1">
    <property type="nucleotide sequence ID" value="NZ_BAAAUQ010000002.1"/>
</dbReference>
<evidence type="ECO:0000256" key="4">
    <source>
        <dbReference type="RuleBase" id="RU003704"/>
    </source>
</evidence>
<organism evidence="6 7">
    <name type="scientific">Microbacterium aurantiacum</name>
    <dbReference type="NCBI Taxonomy" id="162393"/>
    <lineage>
        <taxon>Bacteria</taxon>
        <taxon>Bacillati</taxon>
        <taxon>Actinomycetota</taxon>
        <taxon>Actinomycetes</taxon>
        <taxon>Micrococcales</taxon>
        <taxon>Microbacteriaceae</taxon>
        <taxon>Microbacterium</taxon>
    </lineage>
</organism>
<dbReference type="InterPro" id="IPR029056">
    <property type="entry name" value="Ribokinase-like"/>
</dbReference>
<name>A0ABT8FPU3_9MICO</name>
<evidence type="ECO:0000259" key="5">
    <source>
        <dbReference type="Pfam" id="PF00294"/>
    </source>
</evidence>
<gene>
    <name evidence="6" type="ORF">KZC48_02140</name>
</gene>
<dbReference type="EMBL" id="JAHWXI010000001">
    <property type="protein sequence ID" value="MDN4463206.1"/>
    <property type="molecule type" value="Genomic_DNA"/>
</dbReference>
<dbReference type="GO" id="GO:0016301">
    <property type="term" value="F:kinase activity"/>
    <property type="evidence" value="ECO:0007669"/>
    <property type="project" value="UniProtKB-KW"/>
</dbReference>
<comment type="similarity">
    <text evidence="1 4">Belongs to the carbohydrate kinase PfkB family.</text>
</comment>
<dbReference type="SUPFAM" id="SSF53613">
    <property type="entry name" value="Ribokinase-like"/>
    <property type="match status" value="1"/>
</dbReference>
<evidence type="ECO:0000256" key="1">
    <source>
        <dbReference type="ARBA" id="ARBA00010688"/>
    </source>
</evidence>
<evidence type="ECO:0000256" key="2">
    <source>
        <dbReference type="ARBA" id="ARBA00022679"/>
    </source>
</evidence>
<dbReference type="PRINTS" id="PR00990">
    <property type="entry name" value="RIBOKINASE"/>
</dbReference>
<keyword evidence="3 4" id="KW-0418">Kinase</keyword>
<dbReference type="InterPro" id="IPR002139">
    <property type="entry name" value="Ribo/fructo_kinase"/>
</dbReference>
<dbReference type="InterPro" id="IPR052700">
    <property type="entry name" value="Carb_kinase_PfkB-like"/>
</dbReference>
<feature type="domain" description="Carbohydrate kinase PfkB" evidence="5">
    <location>
        <begin position="1"/>
        <end position="298"/>
    </location>
</feature>
<protein>
    <submittedName>
        <fullName evidence="6">Sugar kinase</fullName>
    </submittedName>
</protein>
<dbReference type="PROSITE" id="PS00584">
    <property type="entry name" value="PFKB_KINASES_2"/>
    <property type="match status" value="1"/>
</dbReference>
<sequence length="313" mass="32265">MTRVVAIGETMGLVVNDRPGPLSSSRAHTASFGGAESNVAIALSRLGVSTAWISRLGNDPFGELILRELAAEGVATVTVTDTQRPTGFMHKHRRTTLAATVTFWRAGSAASALSPSDVPDELIVDADLLHLTGILPGLSDTACEAALHAAHVARASGTAISFDINHRSKVWTGRNPRAIYLELIRLADVVFAGEDEAALVVEGSTPAELANALHNLGPNECIIKLGAAGAISRVGSDTLAQPAFPVDAIDTVGAGDAFVAGYLSARLDEASPADRLARGALAGALACLTTGDWEGAPTRAELASLTASEGTCR</sequence>
<dbReference type="Gene3D" id="3.40.1190.20">
    <property type="match status" value="1"/>
</dbReference>
<keyword evidence="7" id="KW-1185">Reference proteome</keyword>
<dbReference type="CDD" id="cd01166">
    <property type="entry name" value="KdgK"/>
    <property type="match status" value="1"/>
</dbReference>
<dbReference type="InterPro" id="IPR011611">
    <property type="entry name" value="PfkB_dom"/>
</dbReference>
<evidence type="ECO:0000256" key="3">
    <source>
        <dbReference type="ARBA" id="ARBA00022777"/>
    </source>
</evidence>
<evidence type="ECO:0000313" key="7">
    <source>
        <dbReference type="Proteomes" id="UP001172731"/>
    </source>
</evidence>
<dbReference type="Pfam" id="PF00294">
    <property type="entry name" value="PfkB"/>
    <property type="match status" value="1"/>
</dbReference>
<evidence type="ECO:0000313" key="6">
    <source>
        <dbReference type="EMBL" id="MDN4463206.1"/>
    </source>
</evidence>
<dbReference type="InterPro" id="IPR002173">
    <property type="entry name" value="Carboh/pur_kinase_PfkB_CS"/>
</dbReference>